<sequence>MGSPGPPEYPEGVPNLPRPLKKRGYTSKKLGYTPQTAELRVLDPPEHNASGLELIKDQNPKFKVGVLGGKESPPQGELNDIPHSLIRDTKSQRGAGEQVHPRVSWRVALKG</sequence>
<keyword evidence="3" id="KW-1185">Reference proteome</keyword>
<dbReference type="RefSeq" id="YP_009272693.1">
    <property type="nucleotide sequence ID" value="NC_030838.1"/>
</dbReference>
<evidence type="ECO:0000313" key="2">
    <source>
        <dbReference type="EMBL" id="AOC55268.1"/>
    </source>
</evidence>
<evidence type="ECO:0000256" key="1">
    <source>
        <dbReference type="SAM" id="MobiDB-lite"/>
    </source>
</evidence>
<organism evidence="2">
    <name type="scientific">Sparus aurata polyomavirus 1</name>
    <dbReference type="NCBI Taxonomy" id="1885927"/>
    <lineage>
        <taxon>Viruses</taxon>
        <taxon>Monodnaviria</taxon>
        <taxon>Shotokuvirae</taxon>
        <taxon>Cossaviricota</taxon>
        <taxon>Papovaviricetes</taxon>
        <taxon>Sepolyvirales</taxon>
        <taxon>Polyomaviridae</taxon>
        <taxon>Thetapolyomavirus</taxon>
        <taxon>Thetapolyomavirus spari</taxon>
    </lineage>
</organism>
<reference evidence="2" key="1">
    <citation type="journal article" date="2016" name="J. Virol.">
        <title>Concurrence of Iridovirus, Polyomavirus, and a Unique Member of a New Group of Fish Papillomaviruses in Lymphocystis Disease-Affected Gilthead Sea Bream.</title>
        <authorList>
            <person name="Lopez-Bueno A."/>
            <person name="Mavian C."/>
            <person name="Labella A.M."/>
            <person name="Castro D."/>
            <person name="Borrego J.J."/>
            <person name="Alcami A."/>
            <person name="Alejo A."/>
        </authorList>
    </citation>
    <scope>NUCLEOTIDE SEQUENCE [LARGE SCALE GENOMIC DNA]</scope>
    <source>
        <strain evidence="2">SA9poly</strain>
    </source>
</reference>
<protein>
    <submittedName>
        <fullName evidence="2">ORF2</fullName>
    </submittedName>
</protein>
<dbReference type="GeneID" id="28619797"/>
<feature type="region of interest" description="Disordered" evidence="1">
    <location>
        <begin position="1"/>
        <end position="32"/>
    </location>
</feature>
<dbReference type="EMBL" id="KX643371">
    <property type="protein sequence ID" value="AOC55268.1"/>
    <property type="molecule type" value="Genomic_DNA"/>
</dbReference>
<proteinExistence type="predicted"/>
<dbReference type="Proteomes" id="UP000165577">
    <property type="component" value="Segment"/>
</dbReference>
<evidence type="ECO:0000313" key="3">
    <source>
        <dbReference type="Proteomes" id="UP000165577"/>
    </source>
</evidence>
<accession>A0A1B2RW96</accession>
<name>A0A1B2RW96_9POLY</name>
<dbReference type="KEGG" id="vg:28619797"/>